<dbReference type="GO" id="GO:0000160">
    <property type="term" value="P:phosphorelay signal transduction system"/>
    <property type="evidence" value="ECO:0007669"/>
    <property type="project" value="InterPro"/>
</dbReference>
<protein>
    <submittedName>
        <fullName evidence="3">Response regulator</fullName>
    </submittedName>
</protein>
<evidence type="ECO:0000256" key="1">
    <source>
        <dbReference type="PROSITE-ProRule" id="PRU00169"/>
    </source>
</evidence>
<dbReference type="AlphaFoldDB" id="A0AAW4L5I9"/>
<accession>A0AAW4L5I9</accession>
<dbReference type="Gene3D" id="3.40.50.2300">
    <property type="match status" value="1"/>
</dbReference>
<keyword evidence="4" id="KW-1185">Reference proteome</keyword>
<sequence length="133" mass="14530">MSTNKVLLVEDNSDDEFLALRTLKKMGFSNVLVARDGREAISMLMGEEPAGSSAQIEPPEFLLLDLRLPKLDGLEVLRKLRSNGSTKDVPVYVLTSSEDPHDKEVCKQLGVVAFLPKPLTVDSFKSVLVSSVG</sequence>
<dbReference type="InterPro" id="IPR001789">
    <property type="entry name" value="Sig_transdc_resp-reg_receiver"/>
</dbReference>
<dbReference type="EMBL" id="JAHCVJ010000004">
    <property type="protein sequence ID" value="MBT0665085.1"/>
    <property type="molecule type" value="Genomic_DNA"/>
</dbReference>
<dbReference type="Proteomes" id="UP000811899">
    <property type="component" value="Unassembled WGS sequence"/>
</dbReference>
<dbReference type="PANTHER" id="PTHR44520">
    <property type="entry name" value="RESPONSE REGULATOR RCP1-RELATED"/>
    <property type="match status" value="1"/>
</dbReference>
<dbReference type="SUPFAM" id="SSF52172">
    <property type="entry name" value="CheY-like"/>
    <property type="match status" value="1"/>
</dbReference>
<organism evidence="3 4">
    <name type="scientific">Geoanaerobacter pelophilus</name>
    <dbReference type="NCBI Taxonomy" id="60036"/>
    <lineage>
        <taxon>Bacteria</taxon>
        <taxon>Pseudomonadati</taxon>
        <taxon>Thermodesulfobacteriota</taxon>
        <taxon>Desulfuromonadia</taxon>
        <taxon>Geobacterales</taxon>
        <taxon>Geobacteraceae</taxon>
        <taxon>Geoanaerobacter</taxon>
    </lineage>
</organism>
<keyword evidence="1" id="KW-0597">Phosphoprotein</keyword>
<gene>
    <name evidence="3" type="ORF">KI809_12330</name>
</gene>
<dbReference type="SMART" id="SM00448">
    <property type="entry name" value="REC"/>
    <property type="match status" value="1"/>
</dbReference>
<comment type="caution">
    <text evidence="3">The sequence shown here is derived from an EMBL/GenBank/DDBJ whole genome shotgun (WGS) entry which is preliminary data.</text>
</comment>
<dbReference type="InterPro" id="IPR052893">
    <property type="entry name" value="TCS_response_regulator"/>
</dbReference>
<name>A0AAW4L5I9_9BACT</name>
<evidence type="ECO:0000259" key="2">
    <source>
        <dbReference type="PROSITE" id="PS50110"/>
    </source>
</evidence>
<proteinExistence type="predicted"/>
<feature type="modified residue" description="4-aspartylphosphate" evidence="1">
    <location>
        <position position="65"/>
    </location>
</feature>
<dbReference type="RefSeq" id="WP_214171843.1">
    <property type="nucleotide sequence ID" value="NZ_JAHCVJ010000004.1"/>
</dbReference>
<reference evidence="3 4" key="1">
    <citation type="submission" date="2021-05" db="EMBL/GenBank/DDBJ databases">
        <title>The draft genome of Geobacter pelophilus DSM 12255.</title>
        <authorList>
            <person name="Xu Z."/>
            <person name="Masuda Y."/>
            <person name="Itoh H."/>
            <person name="Senoo K."/>
        </authorList>
    </citation>
    <scope>NUCLEOTIDE SEQUENCE [LARGE SCALE GENOMIC DNA]</scope>
    <source>
        <strain evidence="3 4">DSM 12255</strain>
    </source>
</reference>
<dbReference type="InterPro" id="IPR011006">
    <property type="entry name" value="CheY-like_superfamily"/>
</dbReference>
<dbReference type="Pfam" id="PF00072">
    <property type="entry name" value="Response_reg"/>
    <property type="match status" value="1"/>
</dbReference>
<evidence type="ECO:0000313" key="4">
    <source>
        <dbReference type="Proteomes" id="UP000811899"/>
    </source>
</evidence>
<feature type="domain" description="Response regulatory" evidence="2">
    <location>
        <begin position="5"/>
        <end position="132"/>
    </location>
</feature>
<dbReference type="PANTHER" id="PTHR44520:SF1">
    <property type="entry name" value="TWO-COMPONENT SYSTEM REGULATORY PROTEIN"/>
    <property type="match status" value="1"/>
</dbReference>
<dbReference type="PROSITE" id="PS50110">
    <property type="entry name" value="RESPONSE_REGULATORY"/>
    <property type="match status" value="1"/>
</dbReference>
<evidence type="ECO:0000313" key="3">
    <source>
        <dbReference type="EMBL" id="MBT0665085.1"/>
    </source>
</evidence>